<protein>
    <submittedName>
        <fullName evidence="4">Pentatricopeptide repeat-containing protein</fullName>
    </submittedName>
</protein>
<dbReference type="Proteomes" id="UP001604336">
    <property type="component" value="Unassembled WGS sequence"/>
</dbReference>
<sequence>MLNLFPPKIKPILNDKSLLPFLLSSKTRAFSSSHSSSSLYISNLITGILNSKNPKQALKLFNSVSRTINPLKTLKLHSAVTYRLTDAKLYVNARCLLKDLIETLLKNRKSHKVCSSIFNAFMQFEGAGSNTNVFGVLIIALCEKGLVDEAYWVYRKIGRLPAIQACNAILDGFLKAGRVEFMWEVYGLMVSNGMLPTDVSYGILIDACCGLGDNERSNMLFDEMVEKGFETDSCDLHDTDPWPV</sequence>
<keyword evidence="5" id="KW-1185">Reference proteome</keyword>
<accession>A0ABD1RX40</accession>
<feature type="repeat" description="PPR" evidence="3">
    <location>
        <begin position="162"/>
        <end position="196"/>
    </location>
</feature>
<dbReference type="PROSITE" id="PS51375">
    <property type="entry name" value="PPR"/>
    <property type="match status" value="2"/>
</dbReference>
<reference evidence="5" key="1">
    <citation type="submission" date="2024-07" db="EMBL/GenBank/DDBJ databases">
        <title>Two chromosome-level genome assemblies of Korean endemic species Abeliophyllum distichum and Forsythia ovata (Oleaceae).</title>
        <authorList>
            <person name="Jang H."/>
        </authorList>
    </citation>
    <scope>NUCLEOTIDE SEQUENCE [LARGE SCALE GENOMIC DNA]</scope>
</reference>
<comment type="similarity">
    <text evidence="1">Belongs to the PPR family. P subfamily.</text>
</comment>
<dbReference type="NCBIfam" id="TIGR00756">
    <property type="entry name" value="PPR"/>
    <property type="match status" value="2"/>
</dbReference>
<organism evidence="4 5">
    <name type="scientific">Abeliophyllum distichum</name>
    <dbReference type="NCBI Taxonomy" id="126358"/>
    <lineage>
        <taxon>Eukaryota</taxon>
        <taxon>Viridiplantae</taxon>
        <taxon>Streptophyta</taxon>
        <taxon>Embryophyta</taxon>
        <taxon>Tracheophyta</taxon>
        <taxon>Spermatophyta</taxon>
        <taxon>Magnoliopsida</taxon>
        <taxon>eudicotyledons</taxon>
        <taxon>Gunneridae</taxon>
        <taxon>Pentapetalae</taxon>
        <taxon>asterids</taxon>
        <taxon>lamiids</taxon>
        <taxon>Lamiales</taxon>
        <taxon>Oleaceae</taxon>
        <taxon>Forsythieae</taxon>
        <taxon>Abeliophyllum</taxon>
    </lineage>
</organism>
<dbReference type="InterPro" id="IPR002885">
    <property type="entry name" value="PPR_rpt"/>
</dbReference>
<dbReference type="Pfam" id="PF01535">
    <property type="entry name" value="PPR"/>
    <property type="match status" value="1"/>
</dbReference>
<proteinExistence type="inferred from homology"/>
<dbReference type="Gene3D" id="1.25.40.10">
    <property type="entry name" value="Tetratricopeptide repeat domain"/>
    <property type="match status" value="2"/>
</dbReference>
<dbReference type="Pfam" id="PF13041">
    <property type="entry name" value="PPR_2"/>
    <property type="match status" value="1"/>
</dbReference>
<comment type="caution">
    <text evidence="4">The sequence shown here is derived from an EMBL/GenBank/DDBJ whole genome shotgun (WGS) entry which is preliminary data.</text>
</comment>
<name>A0ABD1RX40_9LAMI</name>
<evidence type="ECO:0000256" key="3">
    <source>
        <dbReference type="PROSITE-ProRule" id="PRU00708"/>
    </source>
</evidence>
<gene>
    <name evidence="4" type="ORF">Adt_28633</name>
</gene>
<dbReference type="PANTHER" id="PTHR46128">
    <property type="entry name" value="MITOCHONDRIAL GROUP I INTRON SPLICING FACTOR CCM1"/>
    <property type="match status" value="1"/>
</dbReference>
<dbReference type="InterPro" id="IPR050872">
    <property type="entry name" value="PPR_P_subfamily"/>
</dbReference>
<evidence type="ECO:0000313" key="5">
    <source>
        <dbReference type="Proteomes" id="UP001604336"/>
    </source>
</evidence>
<dbReference type="AlphaFoldDB" id="A0ABD1RX40"/>
<dbReference type="InterPro" id="IPR011990">
    <property type="entry name" value="TPR-like_helical_dom_sf"/>
</dbReference>
<evidence type="ECO:0000313" key="4">
    <source>
        <dbReference type="EMBL" id="KAL2493005.1"/>
    </source>
</evidence>
<evidence type="ECO:0000256" key="1">
    <source>
        <dbReference type="ARBA" id="ARBA00007626"/>
    </source>
</evidence>
<evidence type="ECO:0000256" key="2">
    <source>
        <dbReference type="ARBA" id="ARBA00022737"/>
    </source>
</evidence>
<feature type="repeat" description="PPR" evidence="3">
    <location>
        <begin position="197"/>
        <end position="231"/>
    </location>
</feature>
<dbReference type="PANTHER" id="PTHR46128:SF211">
    <property type="entry name" value="PENTACOTRIPEPTIDE-REPEAT REGION OF PRORP DOMAIN-CONTAINING PROTEIN"/>
    <property type="match status" value="1"/>
</dbReference>
<keyword evidence="2" id="KW-0677">Repeat</keyword>
<dbReference type="EMBL" id="JBFOLK010000008">
    <property type="protein sequence ID" value="KAL2493005.1"/>
    <property type="molecule type" value="Genomic_DNA"/>
</dbReference>